<keyword evidence="6" id="KW-0814">Transposable element</keyword>
<evidence type="ECO:0000313" key="8">
    <source>
        <dbReference type="Proteomes" id="UP000005269"/>
    </source>
</evidence>
<geneLocation type="plasmid" evidence="7 8">
    <name>3</name>
</geneLocation>
<dbReference type="AlphaFoldDB" id="I3U687"/>
<reference evidence="7 8" key="1">
    <citation type="journal article" date="2012" name="BMC Microbiol.">
        <title>Complete genome sequence of Enterococcus faecium strain TX16 and comparative genomic analysis of Enterococcus faecium genomes.</title>
        <authorList>
            <person name="Qin X."/>
            <person name="Galloway-Pena J.R."/>
            <person name="Sillanpaa J."/>
            <person name="Hyeob Roh J."/>
            <person name="Nallapareddy S.R."/>
            <person name="Chowdhury S."/>
            <person name="Bourgogne A."/>
            <person name="Choudhury T."/>
            <person name="Munzy D.M."/>
            <person name="Buhay C.J."/>
            <person name="Ding Y."/>
            <person name="Dugan-Rocha S."/>
            <person name="Liu W."/>
            <person name="Kovar C."/>
            <person name="Sodergren E."/>
            <person name="Highlander S."/>
            <person name="Petrosino J.F."/>
            <person name="Worley K.C."/>
            <person name="Gibbs R.A."/>
            <person name="Weinstock G.M."/>
            <person name="Murray B.E."/>
        </authorList>
    </citation>
    <scope>NUCLEOTIDE SEQUENCE [LARGE SCALE GENOMIC DNA]</scope>
    <source>
        <strain evidence="8">ATCC BAA-472 / TX0016 / DO</strain>
        <plasmid evidence="7">3</plasmid>
    </source>
</reference>
<dbReference type="EMBL" id="CP003586">
    <property type="protein sequence ID" value="AFK60525.1"/>
    <property type="molecule type" value="Genomic_DNA"/>
</dbReference>
<dbReference type="GO" id="GO:0003677">
    <property type="term" value="F:DNA binding"/>
    <property type="evidence" value="ECO:0007669"/>
    <property type="project" value="UniProtKB-UniRule"/>
</dbReference>
<dbReference type="HOGENOM" id="CLU_036805_8_3_9"/>
<proteinExistence type="inferred from homology"/>
<protein>
    <recommendedName>
        <fullName evidence="6">Mutator family transposase</fullName>
    </recommendedName>
</protein>
<evidence type="ECO:0000256" key="1">
    <source>
        <dbReference type="ARBA" id="ARBA00002190"/>
    </source>
</evidence>
<dbReference type="KEGG" id="efu:HMPREF0351_12901"/>
<dbReference type="Pfam" id="PF00872">
    <property type="entry name" value="Transposase_mut"/>
    <property type="match status" value="1"/>
</dbReference>
<comment type="similarity">
    <text evidence="2 6">Belongs to the transposase mutator family.</text>
</comment>
<dbReference type="PANTHER" id="PTHR33217">
    <property type="entry name" value="TRANSPOSASE FOR INSERTION SEQUENCE ELEMENT IS1081"/>
    <property type="match status" value="1"/>
</dbReference>
<evidence type="ECO:0000256" key="3">
    <source>
        <dbReference type="ARBA" id="ARBA00022578"/>
    </source>
</evidence>
<name>I3U687_ENTFD</name>
<dbReference type="Proteomes" id="UP000005269">
    <property type="component" value="Plasmid 3"/>
</dbReference>
<organism evidence="7 8">
    <name type="scientific">Enterococcus faecium (strain ATCC BAA-472 / TX0016 / DO)</name>
    <dbReference type="NCBI Taxonomy" id="333849"/>
    <lineage>
        <taxon>Bacteria</taxon>
        <taxon>Bacillati</taxon>
        <taxon>Bacillota</taxon>
        <taxon>Bacilli</taxon>
        <taxon>Lactobacillales</taxon>
        <taxon>Enterococcaceae</taxon>
        <taxon>Enterococcus</taxon>
    </lineage>
</organism>
<evidence type="ECO:0000256" key="5">
    <source>
        <dbReference type="ARBA" id="ARBA00023172"/>
    </source>
</evidence>
<comment type="function">
    <text evidence="1 6">Required for the transposition of the insertion element.</text>
</comment>
<sequence>MTQVHFTFESEEIQAIINESGANDTAKTLITIMFNQLMEEQRNQYIQANAYERSEERQSQRNGYYDRSFTTRIGTLELHVPRTRDGKFSPTIFERYQRSEKALIAAMIEMVISGVSTRKVTKTVELLTDGATVSKSFVSNLMKQLDPFVFEWRNRSLEGSEYPFFMCDALYMKVRENHRIVSKGVYIGIGIDSDGRRTILGFDVQDGESGR</sequence>
<keyword evidence="4 6" id="KW-0238">DNA-binding</keyword>
<keyword evidence="5 6" id="KW-0233">DNA recombination</keyword>
<evidence type="ECO:0000313" key="7">
    <source>
        <dbReference type="EMBL" id="AFK60525.1"/>
    </source>
</evidence>
<evidence type="ECO:0000256" key="2">
    <source>
        <dbReference type="ARBA" id="ARBA00010961"/>
    </source>
</evidence>
<dbReference type="GO" id="GO:0004803">
    <property type="term" value="F:transposase activity"/>
    <property type="evidence" value="ECO:0007669"/>
    <property type="project" value="UniProtKB-UniRule"/>
</dbReference>
<dbReference type="GO" id="GO:0006313">
    <property type="term" value="P:DNA transposition"/>
    <property type="evidence" value="ECO:0007669"/>
    <property type="project" value="UniProtKB-UniRule"/>
</dbReference>
<keyword evidence="3 6" id="KW-0815">Transposition</keyword>
<accession>I3U687</accession>
<dbReference type="InterPro" id="IPR001207">
    <property type="entry name" value="Transposase_mutator"/>
</dbReference>
<evidence type="ECO:0000256" key="6">
    <source>
        <dbReference type="RuleBase" id="RU365089"/>
    </source>
</evidence>
<gene>
    <name evidence="7" type="ORF">HMPREF0351_12901</name>
</gene>
<keyword evidence="8" id="KW-1185">Reference proteome</keyword>
<evidence type="ECO:0000256" key="4">
    <source>
        <dbReference type="ARBA" id="ARBA00023125"/>
    </source>
</evidence>
<keyword evidence="7" id="KW-0614">Plasmid</keyword>
<dbReference type="PANTHER" id="PTHR33217:SF7">
    <property type="entry name" value="TRANSPOSASE FOR INSERTION SEQUENCE ELEMENT IS1081"/>
    <property type="match status" value="1"/>
</dbReference>